<name>A0A423TCS9_PENVA</name>
<accession>A0A423TCS9</accession>
<keyword evidence="3" id="KW-1185">Reference proteome</keyword>
<dbReference type="SUPFAM" id="SSF81321">
    <property type="entry name" value="Family A G protein-coupled receptor-like"/>
    <property type="match status" value="1"/>
</dbReference>
<feature type="transmembrane region" description="Helical" evidence="1">
    <location>
        <begin position="206"/>
        <end position="228"/>
    </location>
</feature>
<reference evidence="2 3" key="2">
    <citation type="submission" date="2019-01" db="EMBL/GenBank/DDBJ databases">
        <title>The decoding of complex shrimp genome reveals the adaptation for benthos swimmer, frequently molting mechanism and breeding impact on genome.</title>
        <authorList>
            <person name="Sun Y."/>
            <person name="Gao Y."/>
            <person name="Yu Y."/>
        </authorList>
    </citation>
    <scope>NUCLEOTIDE SEQUENCE [LARGE SCALE GENOMIC DNA]</scope>
    <source>
        <tissue evidence="2">Muscle</tissue>
    </source>
</reference>
<dbReference type="AlphaFoldDB" id="A0A423TCS9"/>
<keyword evidence="1" id="KW-0812">Transmembrane</keyword>
<reference evidence="2 3" key="1">
    <citation type="submission" date="2018-04" db="EMBL/GenBank/DDBJ databases">
        <authorList>
            <person name="Zhang X."/>
            <person name="Yuan J."/>
            <person name="Li F."/>
            <person name="Xiang J."/>
        </authorList>
    </citation>
    <scope>NUCLEOTIDE SEQUENCE [LARGE SCALE GENOMIC DNA]</scope>
    <source>
        <tissue evidence="2">Muscle</tissue>
    </source>
</reference>
<keyword evidence="1" id="KW-1133">Transmembrane helix</keyword>
<dbReference type="Gene3D" id="1.20.1070.10">
    <property type="entry name" value="Rhodopsin 7-helix transmembrane proteins"/>
    <property type="match status" value="1"/>
</dbReference>
<proteinExistence type="predicted"/>
<feature type="transmembrane region" description="Helical" evidence="1">
    <location>
        <begin position="287"/>
        <end position="312"/>
    </location>
</feature>
<sequence length="482" mass="54879">MFSRIIYLCEYVFSAIYGSYDKLPTTWVKHNNASLLVVSEPRFVAVCEPFLRRYDTCEARFPVTVCEAENVTFLHPTSCKRPSLEDVYFEKLLVVMRLEQDDPCFHAVCNGLLRVVDRVVNGVLVRLVSPDGAGEVGNTSCHRHIQELFLTPKGEPFAFRARNFQWPFCFAGYHVLWAEDPRPRGLVPMWDFLPVQCRAVEVGLSLFSLLNACFGVTGNIVVIVRFAFSVWILRRTQTRPDFLRVQWLRAFPVVSWAVSLMTTLLLMHDDTGSTGTWASFSKLPFGLSQISLSISFPIVMAVLALISLLTLLNYAVILWKNLATAARPGHAEGGERIGGLTNLDMADISRRRHRLALLIIQVLVIFVTSFMVGLDLTLKFRGEGAYFTSYVAWWLYLSGASWNPWLYNFCSKRFRQDAADVLKKIFEQIKPRGRRRKVLGVVRFWRNLGREGGGVRGEGRLRLRQEAECRTLSGCYTQEHAV</sequence>
<dbReference type="OrthoDB" id="6376512at2759"/>
<dbReference type="EMBL" id="QCYY01001922">
    <property type="protein sequence ID" value="ROT74221.1"/>
    <property type="molecule type" value="Genomic_DNA"/>
</dbReference>
<protein>
    <submittedName>
        <fullName evidence="2">Uncharacterized protein</fullName>
    </submittedName>
</protein>
<evidence type="ECO:0000256" key="1">
    <source>
        <dbReference type="SAM" id="Phobius"/>
    </source>
</evidence>
<evidence type="ECO:0000313" key="3">
    <source>
        <dbReference type="Proteomes" id="UP000283509"/>
    </source>
</evidence>
<evidence type="ECO:0000313" key="2">
    <source>
        <dbReference type="EMBL" id="ROT74221.1"/>
    </source>
</evidence>
<feature type="transmembrane region" description="Helical" evidence="1">
    <location>
        <begin position="248"/>
        <end position="267"/>
    </location>
</feature>
<keyword evidence="1" id="KW-0472">Membrane</keyword>
<organism evidence="2 3">
    <name type="scientific">Penaeus vannamei</name>
    <name type="common">Whiteleg shrimp</name>
    <name type="synonym">Litopenaeus vannamei</name>
    <dbReference type="NCBI Taxonomy" id="6689"/>
    <lineage>
        <taxon>Eukaryota</taxon>
        <taxon>Metazoa</taxon>
        <taxon>Ecdysozoa</taxon>
        <taxon>Arthropoda</taxon>
        <taxon>Crustacea</taxon>
        <taxon>Multicrustacea</taxon>
        <taxon>Malacostraca</taxon>
        <taxon>Eumalacostraca</taxon>
        <taxon>Eucarida</taxon>
        <taxon>Decapoda</taxon>
        <taxon>Dendrobranchiata</taxon>
        <taxon>Penaeoidea</taxon>
        <taxon>Penaeidae</taxon>
        <taxon>Penaeus</taxon>
    </lineage>
</organism>
<feature type="transmembrane region" description="Helical" evidence="1">
    <location>
        <begin position="355"/>
        <end position="374"/>
    </location>
</feature>
<feature type="transmembrane region" description="Helical" evidence="1">
    <location>
        <begin position="386"/>
        <end position="406"/>
    </location>
</feature>
<gene>
    <name evidence="2" type="ORF">C7M84_007292</name>
</gene>
<comment type="caution">
    <text evidence="2">The sequence shown here is derived from an EMBL/GenBank/DDBJ whole genome shotgun (WGS) entry which is preliminary data.</text>
</comment>
<dbReference type="Proteomes" id="UP000283509">
    <property type="component" value="Unassembled WGS sequence"/>
</dbReference>